<dbReference type="InterPro" id="IPR003660">
    <property type="entry name" value="HAMP_dom"/>
</dbReference>
<dbReference type="eggNOG" id="COG0840">
    <property type="taxonomic scope" value="Bacteria"/>
</dbReference>
<feature type="coiled-coil region" evidence="8">
    <location>
        <begin position="631"/>
        <end position="661"/>
    </location>
</feature>
<dbReference type="KEGG" id="mpc:Mar181_2189"/>
<feature type="transmembrane region" description="Helical" evidence="9">
    <location>
        <begin position="326"/>
        <end position="346"/>
    </location>
</feature>
<evidence type="ECO:0000313" key="13">
    <source>
        <dbReference type="Proteomes" id="UP000009230"/>
    </source>
</evidence>
<dbReference type="RefSeq" id="WP_013796702.1">
    <property type="nucleotide sequence ID" value="NC_015559.1"/>
</dbReference>
<dbReference type="GO" id="GO:0007165">
    <property type="term" value="P:signal transduction"/>
    <property type="evidence" value="ECO:0007669"/>
    <property type="project" value="UniProtKB-KW"/>
</dbReference>
<keyword evidence="2 9" id="KW-0812">Transmembrane</keyword>
<evidence type="ECO:0000256" key="6">
    <source>
        <dbReference type="ARBA" id="ARBA00029447"/>
    </source>
</evidence>
<dbReference type="STRING" id="491952.Mar181_2189"/>
<dbReference type="SMART" id="SM00304">
    <property type="entry name" value="HAMP"/>
    <property type="match status" value="1"/>
</dbReference>
<keyword evidence="13" id="KW-1185">Reference proteome</keyword>
<dbReference type="SMART" id="SM00283">
    <property type="entry name" value="MA"/>
    <property type="match status" value="1"/>
</dbReference>
<evidence type="ECO:0000256" key="8">
    <source>
        <dbReference type="SAM" id="Coils"/>
    </source>
</evidence>
<keyword evidence="3 9" id="KW-1133">Transmembrane helix</keyword>
<name>F6CUA8_MARPP</name>
<gene>
    <name evidence="12" type="ordered locus">Mar181_2189</name>
</gene>
<dbReference type="PROSITE" id="PS50885">
    <property type="entry name" value="HAMP"/>
    <property type="match status" value="1"/>
</dbReference>
<dbReference type="GO" id="GO:0006935">
    <property type="term" value="P:chemotaxis"/>
    <property type="evidence" value="ECO:0007669"/>
    <property type="project" value="UniProtKB-ARBA"/>
</dbReference>
<evidence type="ECO:0000256" key="5">
    <source>
        <dbReference type="ARBA" id="ARBA00023224"/>
    </source>
</evidence>
<dbReference type="Pfam" id="PF00672">
    <property type="entry name" value="HAMP"/>
    <property type="match status" value="1"/>
</dbReference>
<dbReference type="PROSITE" id="PS50111">
    <property type="entry name" value="CHEMOTAXIS_TRANSDUC_2"/>
    <property type="match status" value="1"/>
</dbReference>
<keyword evidence="5 7" id="KW-0807">Transducer</keyword>
<keyword evidence="8" id="KW-0175">Coiled coil</keyword>
<feature type="domain" description="HAMP" evidence="11">
    <location>
        <begin position="347"/>
        <end position="401"/>
    </location>
</feature>
<comment type="similarity">
    <text evidence="6">Belongs to the methyl-accepting chemotaxis (MCP) protein family.</text>
</comment>
<keyword evidence="4 9" id="KW-0472">Membrane</keyword>
<protein>
    <submittedName>
        <fullName evidence="12">Methyl-accepting chemotaxis sensory transducer</fullName>
    </submittedName>
</protein>
<dbReference type="Gene3D" id="6.10.340.10">
    <property type="match status" value="1"/>
</dbReference>
<accession>F6CUA8</accession>
<organism evidence="12 13">
    <name type="scientific">Marinomonas posidonica (strain CECT 7376 / NCIMB 14433 / IVIA-Po-181)</name>
    <dbReference type="NCBI Taxonomy" id="491952"/>
    <lineage>
        <taxon>Bacteria</taxon>
        <taxon>Pseudomonadati</taxon>
        <taxon>Pseudomonadota</taxon>
        <taxon>Gammaproteobacteria</taxon>
        <taxon>Oceanospirillales</taxon>
        <taxon>Oceanospirillaceae</taxon>
        <taxon>Marinomonas</taxon>
    </lineage>
</organism>
<dbReference type="HOGENOM" id="CLU_000445_107_27_6"/>
<evidence type="ECO:0000256" key="2">
    <source>
        <dbReference type="ARBA" id="ARBA00022692"/>
    </source>
</evidence>
<reference evidence="12 13" key="1">
    <citation type="journal article" date="2012" name="Stand. Genomic Sci.">
        <title>Complete genome sequence of Marinomonas posidonica type strain (IVIA-Po-181(T)).</title>
        <authorList>
            <person name="Lucas-Elio P."/>
            <person name="Goodwin L."/>
            <person name="Woyke T."/>
            <person name="Pitluck S."/>
            <person name="Nolan M."/>
            <person name="Kyrpides N.C."/>
            <person name="Detter J.C."/>
            <person name="Copeland A."/>
            <person name="Lu M."/>
            <person name="Bruce D."/>
            <person name="Detter C."/>
            <person name="Tapia R."/>
            <person name="Han S."/>
            <person name="Land M.L."/>
            <person name="Ivanova N."/>
            <person name="Mikhailova N."/>
            <person name="Johnston A.W."/>
            <person name="Sanchez-Amat A."/>
        </authorList>
    </citation>
    <scope>NUCLEOTIDE SEQUENCE [LARGE SCALE GENOMIC DNA]</scope>
    <source>
        <strain evidence="13">CECT 7376 / NCIMB 14433 / IVIA-Po-181</strain>
    </source>
</reference>
<evidence type="ECO:0000259" key="10">
    <source>
        <dbReference type="PROSITE" id="PS50111"/>
    </source>
</evidence>
<dbReference type="Proteomes" id="UP000009230">
    <property type="component" value="Chromosome"/>
</dbReference>
<dbReference type="EMBL" id="CP002771">
    <property type="protein sequence ID" value="AEF55227.1"/>
    <property type="molecule type" value="Genomic_DNA"/>
</dbReference>
<dbReference type="Gene3D" id="1.10.287.950">
    <property type="entry name" value="Methyl-accepting chemotaxis protein"/>
    <property type="match status" value="1"/>
</dbReference>
<evidence type="ECO:0000313" key="12">
    <source>
        <dbReference type="EMBL" id="AEF55227.1"/>
    </source>
</evidence>
<evidence type="ECO:0000259" key="11">
    <source>
        <dbReference type="PROSITE" id="PS50885"/>
    </source>
</evidence>
<dbReference type="GO" id="GO:0016020">
    <property type="term" value="C:membrane"/>
    <property type="evidence" value="ECO:0007669"/>
    <property type="project" value="UniProtKB-SubCell"/>
</dbReference>
<dbReference type="PANTHER" id="PTHR32089">
    <property type="entry name" value="METHYL-ACCEPTING CHEMOTAXIS PROTEIN MCPB"/>
    <property type="match status" value="1"/>
</dbReference>
<dbReference type="AlphaFoldDB" id="F6CUA8"/>
<dbReference type="Pfam" id="PF00015">
    <property type="entry name" value="MCPsignal"/>
    <property type="match status" value="1"/>
</dbReference>
<feature type="domain" description="Methyl-accepting transducer" evidence="10">
    <location>
        <begin position="406"/>
        <end position="642"/>
    </location>
</feature>
<dbReference type="CDD" id="cd06225">
    <property type="entry name" value="HAMP"/>
    <property type="match status" value="1"/>
</dbReference>
<evidence type="ECO:0000256" key="3">
    <source>
        <dbReference type="ARBA" id="ARBA00022989"/>
    </source>
</evidence>
<comment type="subcellular location">
    <subcellularLocation>
        <location evidence="1">Membrane</location>
        <topology evidence="1">Multi-pass membrane protein</topology>
    </subcellularLocation>
</comment>
<feature type="transmembrane region" description="Helical" evidence="9">
    <location>
        <begin position="12"/>
        <end position="31"/>
    </location>
</feature>
<proteinExistence type="inferred from homology"/>
<evidence type="ECO:0000256" key="7">
    <source>
        <dbReference type="PROSITE-ProRule" id="PRU00284"/>
    </source>
</evidence>
<evidence type="ECO:0000256" key="4">
    <source>
        <dbReference type="ARBA" id="ARBA00023136"/>
    </source>
</evidence>
<evidence type="ECO:0000256" key="1">
    <source>
        <dbReference type="ARBA" id="ARBA00004141"/>
    </source>
</evidence>
<evidence type="ECO:0000256" key="9">
    <source>
        <dbReference type="SAM" id="Phobius"/>
    </source>
</evidence>
<dbReference type="OrthoDB" id="2489132at2"/>
<dbReference type="FunFam" id="1.10.287.950:FF:000001">
    <property type="entry name" value="Methyl-accepting chemotaxis sensory transducer"/>
    <property type="match status" value="1"/>
</dbReference>
<dbReference type="SUPFAM" id="SSF58104">
    <property type="entry name" value="Methyl-accepting chemotaxis protein (MCP) signaling domain"/>
    <property type="match status" value="1"/>
</dbReference>
<dbReference type="InterPro" id="IPR004089">
    <property type="entry name" value="MCPsignal_dom"/>
</dbReference>
<sequence>MRIHSIRLKVMMPIISLALILVALFLFMMFMSNFQKHSMMVQTEHYFEAISEVLNADRDIYQARLAQEKLYANDGNREENLQDYEDNAQQVYDRFQLYLKHLEDEPDELTKPFDTFEALYNQWLSASNQLVVTSRAQVTISQEFLELDEKFMVIRNMLDEAGENLRDHTHAMEEKHGADLDLQNYIEAIGEVLNADRDLYQARLSQQKIINGVGNFEENKQFFRENTQQALQRFNTYRSVLVKEPFLTNPYREFDTLFNEWLQASETLIDSPNIETKIMLSDSFMVADKTFTDIRNLLDNAGEAVRNYSRTVEDATQEKVKFYQDIAMVVIVIAFLIAMGFGYFIPLKLTRNITNMTQRIKEIAEGDGDLTQKINSASKDELGDLAGEFDGFVEQLRLIIASIHKQSTSLGKMTHDLKSASDDTTQITNTLANVSDSIVSAGHEMNMANQQMEDVATETAAEATTSTNLIQQGIGAVKTSHDAIAGLIGDIEESLTRAKELEESSEAIASVLEVIRNIAEQTNLLALNAAIEAARAGEQGRGFAVVADEVRTLATRTQDSTDEIETTIDQLKVNVKKSLSVTQSSRSNVNNTASNFDEVIQTFDSLKESFDKVQNMAAQTAQATQEQSTVANSINENLVSLKEQTEKAEDISSLVRNQSEQISKLYQGLNKQVGSFKV</sequence>
<dbReference type="PANTHER" id="PTHR32089:SF119">
    <property type="entry name" value="METHYL-ACCEPTING CHEMOTAXIS PROTEIN CTPL"/>
    <property type="match status" value="1"/>
</dbReference>